<dbReference type="EMBL" id="CAAALY010021206">
    <property type="protein sequence ID" value="VEL14453.1"/>
    <property type="molecule type" value="Genomic_DNA"/>
</dbReference>
<keyword evidence="3" id="KW-1185">Reference proteome</keyword>
<proteinExistence type="predicted"/>
<dbReference type="Proteomes" id="UP000784294">
    <property type="component" value="Unassembled WGS sequence"/>
</dbReference>
<sequence>MSFDPPLAGAESKGGIAFGDKSSRPIEFDGKNVIVRRPTGSGHGGRTRALNLEPDWLQIGSGLLVSGSLPLLRGVHTGCQER</sequence>
<evidence type="ECO:0000256" key="1">
    <source>
        <dbReference type="SAM" id="MobiDB-lite"/>
    </source>
</evidence>
<evidence type="ECO:0000313" key="2">
    <source>
        <dbReference type="EMBL" id="VEL14453.1"/>
    </source>
</evidence>
<protein>
    <submittedName>
        <fullName evidence="2">Uncharacterized protein</fullName>
    </submittedName>
</protein>
<dbReference type="AlphaFoldDB" id="A0A3S5BR45"/>
<comment type="caution">
    <text evidence="2">The sequence shown here is derived from an EMBL/GenBank/DDBJ whole genome shotgun (WGS) entry which is preliminary data.</text>
</comment>
<name>A0A3S5BR45_9PLAT</name>
<organism evidence="2 3">
    <name type="scientific">Protopolystoma xenopodis</name>
    <dbReference type="NCBI Taxonomy" id="117903"/>
    <lineage>
        <taxon>Eukaryota</taxon>
        <taxon>Metazoa</taxon>
        <taxon>Spiralia</taxon>
        <taxon>Lophotrochozoa</taxon>
        <taxon>Platyhelminthes</taxon>
        <taxon>Monogenea</taxon>
        <taxon>Polyopisthocotylea</taxon>
        <taxon>Polystomatidea</taxon>
        <taxon>Polystomatidae</taxon>
        <taxon>Protopolystoma</taxon>
    </lineage>
</organism>
<evidence type="ECO:0000313" key="3">
    <source>
        <dbReference type="Proteomes" id="UP000784294"/>
    </source>
</evidence>
<gene>
    <name evidence="2" type="ORF">PXEA_LOCUS7893</name>
</gene>
<feature type="region of interest" description="Disordered" evidence="1">
    <location>
        <begin position="1"/>
        <end position="25"/>
    </location>
</feature>
<reference evidence="2" key="1">
    <citation type="submission" date="2018-11" db="EMBL/GenBank/DDBJ databases">
        <authorList>
            <consortium name="Pathogen Informatics"/>
        </authorList>
    </citation>
    <scope>NUCLEOTIDE SEQUENCE</scope>
</reference>
<accession>A0A3S5BR45</accession>